<sequence length="134" mass="15850">MEQLTFSSLELAVKAEQQMPEANTINIYVYLGLERAKSFGSVEQTKRAHLRVVNTLLETMCDDCLSLRWRTACYKWIKKLMPLLFELLHKDDYWQRVADVKLLHTYFLKDKKELHPLTTQNTMTRDEQSPKREG</sequence>
<organism evidence="1 2">
    <name type="scientific">Brumicola blandensis</name>
    <dbReference type="NCBI Taxonomy" id="3075611"/>
    <lineage>
        <taxon>Bacteria</taxon>
        <taxon>Pseudomonadati</taxon>
        <taxon>Pseudomonadota</taxon>
        <taxon>Gammaproteobacteria</taxon>
        <taxon>Alteromonadales</taxon>
        <taxon>Alteromonadaceae</taxon>
        <taxon>Brumicola</taxon>
    </lineage>
</organism>
<proteinExistence type="predicted"/>
<dbReference type="Proteomes" id="UP001249020">
    <property type="component" value="Unassembled WGS sequence"/>
</dbReference>
<evidence type="ECO:0000313" key="1">
    <source>
        <dbReference type="EMBL" id="MDT0583602.1"/>
    </source>
</evidence>
<dbReference type="RefSeq" id="WP_311362378.1">
    <property type="nucleotide sequence ID" value="NZ_JAVRIE010000006.1"/>
</dbReference>
<dbReference type="AlphaFoldDB" id="A0AAW8R2W3"/>
<comment type="caution">
    <text evidence="1">The sequence shown here is derived from an EMBL/GenBank/DDBJ whole genome shotgun (WGS) entry which is preliminary data.</text>
</comment>
<accession>A0AAW8R2W3</accession>
<dbReference type="EMBL" id="JAVRIE010000006">
    <property type="protein sequence ID" value="MDT0583602.1"/>
    <property type="molecule type" value="Genomic_DNA"/>
</dbReference>
<name>A0AAW8R2W3_9ALTE</name>
<keyword evidence="2" id="KW-1185">Reference proteome</keyword>
<reference evidence="1 2" key="1">
    <citation type="submission" date="2023-09" db="EMBL/GenBank/DDBJ databases">
        <authorList>
            <person name="Rey-Velasco X."/>
        </authorList>
    </citation>
    <scope>NUCLEOTIDE SEQUENCE [LARGE SCALE GENOMIC DNA]</scope>
    <source>
        <strain evidence="1 2">W409</strain>
    </source>
</reference>
<evidence type="ECO:0000313" key="2">
    <source>
        <dbReference type="Proteomes" id="UP001249020"/>
    </source>
</evidence>
<gene>
    <name evidence="1" type="ORF">RM544_13720</name>
</gene>
<protein>
    <submittedName>
        <fullName evidence="1">Uncharacterized protein</fullName>
    </submittedName>
</protein>